<protein>
    <submittedName>
        <fullName evidence="1">Uncharacterized protein</fullName>
    </submittedName>
</protein>
<dbReference type="AlphaFoldDB" id="A0AAI9BXX2"/>
<name>A0AAI9BXX2_STEMA</name>
<organism evidence="1 2">
    <name type="scientific">Stenotrophomonas maltophilia</name>
    <name type="common">Pseudomonas maltophilia</name>
    <name type="synonym">Xanthomonas maltophilia</name>
    <dbReference type="NCBI Taxonomy" id="40324"/>
    <lineage>
        <taxon>Bacteria</taxon>
        <taxon>Pseudomonadati</taxon>
        <taxon>Pseudomonadota</taxon>
        <taxon>Gammaproteobacteria</taxon>
        <taxon>Lysobacterales</taxon>
        <taxon>Lysobacteraceae</taxon>
        <taxon>Stenotrophomonas</taxon>
        <taxon>Stenotrophomonas maltophilia group</taxon>
    </lineage>
</organism>
<dbReference type="Proteomes" id="UP001218208">
    <property type="component" value="Unassembled WGS sequence"/>
</dbReference>
<dbReference type="EMBL" id="ABLOJW010000001">
    <property type="protein sequence ID" value="EKT4090652.1"/>
    <property type="molecule type" value="Genomic_DNA"/>
</dbReference>
<proteinExistence type="predicted"/>
<dbReference type="RefSeq" id="WP_164084050.1">
    <property type="nucleotide sequence ID" value="NZ_JAEDVW010000005.1"/>
</dbReference>
<comment type="caution">
    <text evidence="1">The sequence shown here is derived from an EMBL/GenBank/DDBJ whole genome shotgun (WGS) entry which is preliminary data.</text>
</comment>
<reference evidence="1" key="1">
    <citation type="submission" date="2022-07" db="EMBL/GenBank/DDBJ databases">
        <authorList>
            <consortium name="DAFM: The Division of Animal and Food Microbiology"/>
        </authorList>
    </citation>
    <scope>NUCLEOTIDE SEQUENCE</scope>
    <source>
        <strain evidence="1">19MO01SH01-2</strain>
    </source>
</reference>
<gene>
    <name evidence="1" type="ORF">QEG23_000121</name>
</gene>
<evidence type="ECO:0000313" key="2">
    <source>
        <dbReference type="Proteomes" id="UP001218208"/>
    </source>
</evidence>
<sequence>MSFSANGPRVFPVPADWSDAITETLSWATNYMQASASGVSQHCSYRSDPRRSFEFSVKCEGQQRRVVDMLLAGHGGRWLVPIWPDAQLIPARLPVGSVEIACRTNGFDFFVGGQALLWGAVNRWEVVTVTSVEAEGLSLAAATAGTWPTGTVLFPLRRAQLQDSAEESLWHDNAGIRSLTFDVLDVCQWPSLVDLPLYLGTPVLNRWADWTDQPKASYARLREVLDNDSAAPLTVPLADFAFRSQSTQWKLFGREEHSWLRSLAYTLCGRSTPIWLPSYTSDLRITADLAVGAIEIPIEWAGYALFGAQAPGRRDLRIELLDGTAIHRRITGSVASNDVEVITLDAPLDISVSASRVRAVQIMSLATLASDQVEIRHATDADGVATCTLGFASVVPHV</sequence>
<accession>A0AAI9BXX2</accession>
<evidence type="ECO:0000313" key="1">
    <source>
        <dbReference type="EMBL" id="EKT4090652.1"/>
    </source>
</evidence>